<evidence type="ECO:0000313" key="9">
    <source>
        <dbReference type="Proteomes" id="UP000281962"/>
    </source>
</evidence>
<dbReference type="NCBIfam" id="NF006342">
    <property type="entry name" value="PRK08569.1"/>
    <property type="match status" value="1"/>
</dbReference>
<dbReference type="SUPFAM" id="SSF53137">
    <property type="entry name" value="Translational machinery components"/>
    <property type="match status" value="1"/>
</dbReference>
<proteinExistence type="inferred from homology"/>
<dbReference type="Gene3D" id="3.30.420.100">
    <property type="match status" value="1"/>
</dbReference>
<comment type="caution">
    <text evidence="8">The sequence shown here is derived from an EMBL/GenBank/DDBJ whole genome shotgun (WGS) entry which is preliminary data.</text>
</comment>
<gene>
    <name evidence="7" type="primary">rpl18</name>
    <name evidence="8" type="ORF">DRJ21_00380</name>
</gene>
<dbReference type="AlphaFoldDB" id="A0A497EVU4"/>
<dbReference type="PANTHER" id="PTHR23410:SF12">
    <property type="entry name" value="LARGE RIBOSOMAL SUBUNIT PROTEIN UL18"/>
    <property type="match status" value="1"/>
</dbReference>
<dbReference type="GO" id="GO:0000027">
    <property type="term" value="P:ribosomal large subunit assembly"/>
    <property type="evidence" value="ECO:0007669"/>
    <property type="project" value="TreeGrafter"/>
</dbReference>
<dbReference type="EMBL" id="QMQY01000006">
    <property type="protein sequence ID" value="RLE51347.1"/>
    <property type="molecule type" value="Genomic_DNA"/>
</dbReference>
<protein>
    <recommendedName>
        <fullName evidence="6 7">Large ribosomal subunit protein uL18</fullName>
    </recommendedName>
</protein>
<dbReference type="HAMAP" id="MF_01337_A">
    <property type="entry name" value="Ribosomal_uL18_A"/>
    <property type="match status" value="1"/>
</dbReference>
<dbReference type="FunFam" id="3.30.420.100:FF:000008">
    <property type="entry name" value="50S ribosomal protein L18"/>
    <property type="match status" value="1"/>
</dbReference>
<comment type="subunit">
    <text evidence="7">Part of the 50S ribosomal subunit. Contacts the 5S and 23S rRNAs.</text>
</comment>
<dbReference type="GO" id="GO:0008097">
    <property type="term" value="F:5S rRNA binding"/>
    <property type="evidence" value="ECO:0007669"/>
    <property type="project" value="InterPro"/>
</dbReference>
<evidence type="ECO:0000256" key="6">
    <source>
        <dbReference type="ARBA" id="ARBA00035197"/>
    </source>
</evidence>
<dbReference type="InterPro" id="IPR057268">
    <property type="entry name" value="Ribosomal_L18"/>
</dbReference>
<comment type="function">
    <text evidence="7">This is one of the proteins that bind and probably mediate the attachment of the 5S RNA into the large ribosomal subunit, where it forms part of the central protuberance.</text>
</comment>
<name>A0A497EVU4_9CREN</name>
<evidence type="ECO:0000256" key="5">
    <source>
        <dbReference type="ARBA" id="ARBA00023274"/>
    </source>
</evidence>
<evidence type="ECO:0000256" key="1">
    <source>
        <dbReference type="ARBA" id="ARBA00007116"/>
    </source>
</evidence>
<comment type="similarity">
    <text evidence="1 7">Belongs to the universal ribosomal protein uL18 family.</text>
</comment>
<organism evidence="8 9">
    <name type="scientific">Thermoproteota archaeon</name>
    <dbReference type="NCBI Taxonomy" id="2056631"/>
    <lineage>
        <taxon>Archaea</taxon>
        <taxon>Thermoproteota</taxon>
    </lineage>
</organism>
<keyword evidence="4 7" id="KW-0689">Ribosomal protein</keyword>
<dbReference type="GO" id="GO:0006412">
    <property type="term" value="P:translation"/>
    <property type="evidence" value="ECO:0007669"/>
    <property type="project" value="UniProtKB-UniRule"/>
</dbReference>
<sequence length="199" mass="22484">MARGPRYKVPFRRRREGKTNYRKRLKLILSGKPRLVARKTINYIIAQIVEAKVEGDRVIAAAHSSELRKFGWKASCDNTPAAYLTGLLAGYRALKAGVKEAVLDIGLHRPTKGARVFAILKGAVDAGLSIPHSEEILPSEDRIKGEHIANYARILKEENPMKYEKHFSQYLKRGLEPENLPSHFEEVKENIIKSLEVSK</sequence>
<dbReference type="InterPro" id="IPR005485">
    <property type="entry name" value="Rbsml_uL18_euk_arch"/>
</dbReference>
<keyword evidence="3 7" id="KW-0694">RNA-binding</keyword>
<dbReference type="GO" id="GO:0003735">
    <property type="term" value="F:structural constituent of ribosome"/>
    <property type="evidence" value="ECO:0007669"/>
    <property type="project" value="InterPro"/>
</dbReference>
<dbReference type="GO" id="GO:0022625">
    <property type="term" value="C:cytosolic large ribosomal subunit"/>
    <property type="evidence" value="ECO:0007669"/>
    <property type="project" value="TreeGrafter"/>
</dbReference>
<dbReference type="Pfam" id="PF17144">
    <property type="entry name" value="Ribosomal_L5e"/>
    <property type="match status" value="2"/>
</dbReference>
<evidence type="ECO:0000313" key="8">
    <source>
        <dbReference type="EMBL" id="RLE51347.1"/>
    </source>
</evidence>
<dbReference type="CDD" id="cd00432">
    <property type="entry name" value="Ribosomal_L18_L5e"/>
    <property type="match status" value="1"/>
</dbReference>
<evidence type="ECO:0000256" key="7">
    <source>
        <dbReference type="HAMAP-Rule" id="MF_01337"/>
    </source>
</evidence>
<keyword evidence="2 7" id="KW-0699">rRNA-binding</keyword>
<dbReference type="PANTHER" id="PTHR23410">
    <property type="entry name" value="RIBOSOMAL PROTEIN L5-RELATED"/>
    <property type="match status" value="1"/>
</dbReference>
<dbReference type="Proteomes" id="UP000281962">
    <property type="component" value="Unassembled WGS sequence"/>
</dbReference>
<evidence type="ECO:0000256" key="4">
    <source>
        <dbReference type="ARBA" id="ARBA00022980"/>
    </source>
</evidence>
<accession>A0A497EVU4</accession>
<keyword evidence="5 7" id="KW-0687">Ribonucleoprotein</keyword>
<evidence type="ECO:0000256" key="3">
    <source>
        <dbReference type="ARBA" id="ARBA00022884"/>
    </source>
</evidence>
<evidence type="ECO:0000256" key="2">
    <source>
        <dbReference type="ARBA" id="ARBA00022730"/>
    </source>
</evidence>
<dbReference type="InterPro" id="IPR057267">
    <property type="entry name" value="Rbsml_uL18_arch"/>
</dbReference>
<reference evidence="8 9" key="1">
    <citation type="submission" date="2018-06" db="EMBL/GenBank/DDBJ databases">
        <title>Extensive metabolic versatility and redundancy in microbially diverse, dynamic hydrothermal sediments.</title>
        <authorList>
            <person name="Dombrowski N."/>
            <person name="Teske A."/>
            <person name="Baker B.J."/>
        </authorList>
    </citation>
    <scope>NUCLEOTIDE SEQUENCE [LARGE SCALE GENOMIC DNA]</scope>
    <source>
        <strain evidence="8">B30_G17</strain>
    </source>
</reference>